<feature type="compositionally biased region" description="Gly residues" evidence="1">
    <location>
        <begin position="33"/>
        <end position="59"/>
    </location>
</feature>
<reference evidence="3" key="1">
    <citation type="submission" date="2021-07" db="EMBL/GenBank/DDBJ databases">
        <authorList>
            <person name="Catto M.A."/>
            <person name="Jacobson A."/>
            <person name="Kennedy G."/>
            <person name="Labadie P."/>
            <person name="Hunt B.G."/>
            <person name="Srinivasan R."/>
        </authorList>
    </citation>
    <scope>NUCLEOTIDE SEQUENCE</scope>
    <source>
        <strain evidence="3">PL_HMW_Pooled</strain>
        <tissue evidence="3">Head</tissue>
    </source>
</reference>
<dbReference type="EMBL" id="JAHWGI010000960">
    <property type="protein sequence ID" value="KAK3918763.1"/>
    <property type="molecule type" value="Genomic_DNA"/>
</dbReference>
<dbReference type="PROSITE" id="PS50888">
    <property type="entry name" value="BHLH"/>
    <property type="match status" value="1"/>
</dbReference>
<dbReference type="Proteomes" id="UP001219518">
    <property type="component" value="Unassembled WGS sequence"/>
</dbReference>
<proteinExistence type="predicted"/>
<evidence type="ECO:0000313" key="3">
    <source>
        <dbReference type="EMBL" id="KAK3918763.1"/>
    </source>
</evidence>
<evidence type="ECO:0000313" key="4">
    <source>
        <dbReference type="Proteomes" id="UP001219518"/>
    </source>
</evidence>
<feature type="compositionally biased region" description="Low complexity" evidence="1">
    <location>
        <begin position="80"/>
        <end position="93"/>
    </location>
</feature>
<dbReference type="GO" id="GO:0000977">
    <property type="term" value="F:RNA polymerase II transcription regulatory region sequence-specific DNA binding"/>
    <property type="evidence" value="ECO:0007669"/>
    <property type="project" value="TreeGrafter"/>
</dbReference>
<evidence type="ECO:0000256" key="1">
    <source>
        <dbReference type="SAM" id="MobiDB-lite"/>
    </source>
</evidence>
<name>A0AAE1HCG6_9NEOP</name>
<keyword evidence="4" id="KW-1185">Reference proteome</keyword>
<feature type="region of interest" description="Disordered" evidence="1">
    <location>
        <begin position="25"/>
        <end position="133"/>
    </location>
</feature>
<dbReference type="SMART" id="SM00353">
    <property type="entry name" value="HLH"/>
    <property type="match status" value="1"/>
</dbReference>
<feature type="region of interest" description="Disordered" evidence="1">
    <location>
        <begin position="210"/>
        <end position="234"/>
    </location>
</feature>
<feature type="domain" description="BHLH" evidence="2">
    <location>
        <begin position="285"/>
        <end position="337"/>
    </location>
</feature>
<feature type="compositionally biased region" description="Low complexity" evidence="1">
    <location>
        <begin position="60"/>
        <end position="70"/>
    </location>
</feature>
<dbReference type="InterPro" id="IPR011598">
    <property type="entry name" value="bHLH_dom"/>
</dbReference>
<dbReference type="GO" id="GO:0046983">
    <property type="term" value="F:protein dimerization activity"/>
    <property type="evidence" value="ECO:0007669"/>
    <property type="project" value="InterPro"/>
</dbReference>
<gene>
    <name evidence="3" type="ORF">KUF71_008010</name>
</gene>
<dbReference type="InterPro" id="IPR050283">
    <property type="entry name" value="E-box_TF_Regulators"/>
</dbReference>
<dbReference type="Gene3D" id="4.10.280.10">
    <property type="entry name" value="Helix-loop-helix DNA-binding domain"/>
    <property type="match status" value="1"/>
</dbReference>
<evidence type="ECO:0000259" key="2">
    <source>
        <dbReference type="PROSITE" id="PS50888"/>
    </source>
</evidence>
<reference evidence="3" key="2">
    <citation type="journal article" date="2023" name="BMC Genomics">
        <title>Pest status, molecular evolution, and epigenetic factors derived from the genome assembly of Frankliniella fusca, a thysanopteran phytovirus vector.</title>
        <authorList>
            <person name="Catto M.A."/>
            <person name="Labadie P.E."/>
            <person name="Jacobson A.L."/>
            <person name="Kennedy G.G."/>
            <person name="Srinivasan R."/>
            <person name="Hunt B.G."/>
        </authorList>
    </citation>
    <scope>NUCLEOTIDE SEQUENCE</scope>
    <source>
        <strain evidence="3">PL_HMW_Pooled</strain>
    </source>
</reference>
<comment type="caution">
    <text evidence="3">The sequence shown here is derived from an EMBL/GenBank/DDBJ whole genome shotgun (WGS) entry which is preliminary data.</text>
</comment>
<feature type="compositionally biased region" description="Low complexity" evidence="1">
    <location>
        <begin position="225"/>
        <end position="234"/>
    </location>
</feature>
<dbReference type="PANTHER" id="PTHR23349">
    <property type="entry name" value="BASIC HELIX-LOOP-HELIX TRANSCRIPTION FACTOR, TWIST"/>
    <property type="match status" value="1"/>
</dbReference>
<organism evidence="3 4">
    <name type="scientific">Frankliniella fusca</name>
    <dbReference type="NCBI Taxonomy" id="407009"/>
    <lineage>
        <taxon>Eukaryota</taxon>
        <taxon>Metazoa</taxon>
        <taxon>Ecdysozoa</taxon>
        <taxon>Arthropoda</taxon>
        <taxon>Hexapoda</taxon>
        <taxon>Insecta</taxon>
        <taxon>Pterygota</taxon>
        <taxon>Neoptera</taxon>
        <taxon>Paraneoptera</taxon>
        <taxon>Thysanoptera</taxon>
        <taxon>Terebrantia</taxon>
        <taxon>Thripoidea</taxon>
        <taxon>Thripidae</taxon>
        <taxon>Frankliniella</taxon>
    </lineage>
</organism>
<dbReference type="GO" id="GO:0000981">
    <property type="term" value="F:DNA-binding transcription factor activity, RNA polymerase II-specific"/>
    <property type="evidence" value="ECO:0007669"/>
    <property type="project" value="TreeGrafter"/>
</dbReference>
<dbReference type="GO" id="GO:0032502">
    <property type="term" value="P:developmental process"/>
    <property type="evidence" value="ECO:0007669"/>
    <property type="project" value="TreeGrafter"/>
</dbReference>
<dbReference type="AlphaFoldDB" id="A0AAE1HCG6"/>
<accession>A0AAE1HCG6</accession>
<sequence length="408" mass="41290">MRDSSSVTLSRELVYRFQQQNTTVTAAVVSSSSGGGGGGGKGGGSPQGRGGGGGGGGGSPQPSSSCSSRGVRVVTTHADSSSSSPTPYHSSGNRGLGQGLGPYGHHHHHHHHHHMSPFGGGGGGSPLGEDSALAGLDLSDDELSATLAHAAAVGAPMPGLGLGPAGPSASAAPHQMSLPGALPSCAYAARLMAGGGMVAGGALGGALAGGGGSPGPPGPGHHGQGHLQAAGHGAAAQQMHFLNLPDDAACGAGEDALGSPLGSPLGPGLGPYRVQRHAANVRERRRMQRSGPDRPPVKISINSAFDELRVHVPTFPYEKRLSKIDTLRLAIAYIALLRELLTADCDPLTYVERTLRGDTRAPGPDRAEWNTSDLTARLSWINWENLGVHPNRRSVLTSLALSPDSITT</sequence>
<protein>
    <submittedName>
        <fullName evidence="3">Helix-loop-helix protein 13</fullName>
    </submittedName>
</protein>
<dbReference type="PANTHER" id="PTHR23349:SF97">
    <property type="entry name" value="BHLH DOMAIN-CONTAINING PROTEIN"/>
    <property type="match status" value="1"/>
</dbReference>
<feature type="compositionally biased region" description="Basic residues" evidence="1">
    <location>
        <begin position="104"/>
        <end position="115"/>
    </location>
</feature>
<dbReference type="SUPFAM" id="SSF47459">
    <property type="entry name" value="HLH, helix-loop-helix DNA-binding domain"/>
    <property type="match status" value="1"/>
</dbReference>
<dbReference type="InterPro" id="IPR036638">
    <property type="entry name" value="HLH_DNA-bd_sf"/>
</dbReference>
<dbReference type="Pfam" id="PF00010">
    <property type="entry name" value="HLH"/>
    <property type="match status" value="1"/>
</dbReference>